<protein>
    <submittedName>
        <fullName evidence="1">Uncharacterized protein</fullName>
    </submittedName>
</protein>
<name>L8WIC1_THACA</name>
<keyword evidence="2" id="KW-1185">Reference proteome</keyword>
<evidence type="ECO:0000313" key="1">
    <source>
        <dbReference type="EMBL" id="ELU36109.1"/>
    </source>
</evidence>
<dbReference type="HOGENOM" id="CLU_2962514_0_0_1"/>
<dbReference type="Proteomes" id="UP000011668">
    <property type="component" value="Unassembled WGS sequence"/>
</dbReference>
<organism evidence="1 2">
    <name type="scientific">Thanatephorus cucumeris (strain AG1-IA)</name>
    <name type="common">Rice sheath blight fungus</name>
    <name type="synonym">Rhizoctonia solani</name>
    <dbReference type="NCBI Taxonomy" id="983506"/>
    <lineage>
        <taxon>Eukaryota</taxon>
        <taxon>Fungi</taxon>
        <taxon>Dikarya</taxon>
        <taxon>Basidiomycota</taxon>
        <taxon>Agaricomycotina</taxon>
        <taxon>Agaricomycetes</taxon>
        <taxon>Cantharellales</taxon>
        <taxon>Ceratobasidiaceae</taxon>
        <taxon>Rhizoctonia</taxon>
        <taxon>Rhizoctonia solani AG-1</taxon>
    </lineage>
</organism>
<accession>L8WIC1</accession>
<evidence type="ECO:0000313" key="2">
    <source>
        <dbReference type="Proteomes" id="UP000011668"/>
    </source>
</evidence>
<comment type="caution">
    <text evidence="1">The sequence shown here is derived from an EMBL/GenBank/DDBJ whole genome shotgun (WGS) entry which is preliminary data.</text>
</comment>
<sequence length="59" mass="6995">MDRLVALGDLLLDQLEDFRDDRIKHLEIVDRQYSSITKYTIWKHLPRNAAMHLGLSVHH</sequence>
<dbReference type="EMBL" id="AFRT01004284">
    <property type="protein sequence ID" value="ELU36109.1"/>
    <property type="molecule type" value="Genomic_DNA"/>
</dbReference>
<proteinExistence type="predicted"/>
<dbReference type="AlphaFoldDB" id="L8WIC1"/>
<gene>
    <name evidence="1" type="ORF">AG1IA_09862</name>
</gene>
<reference evidence="1 2" key="1">
    <citation type="journal article" date="2013" name="Nat. Commun.">
        <title>The evolution and pathogenic mechanisms of the rice sheath blight pathogen.</title>
        <authorList>
            <person name="Zheng A."/>
            <person name="Lin R."/>
            <person name="Xu L."/>
            <person name="Qin P."/>
            <person name="Tang C."/>
            <person name="Ai P."/>
            <person name="Zhang D."/>
            <person name="Liu Y."/>
            <person name="Sun Z."/>
            <person name="Feng H."/>
            <person name="Wang Y."/>
            <person name="Chen Y."/>
            <person name="Liang X."/>
            <person name="Fu R."/>
            <person name="Li Q."/>
            <person name="Zhang J."/>
            <person name="Yu X."/>
            <person name="Xie Z."/>
            <person name="Ding L."/>
            <person name="Guan P."/>
            <person name="Tang J."/>
            <person name="Liang Y."/>
            <person name="Wang S."/>
            <person name="Deng Q."/>
            <person name="Li S."/>
            <person name="Zhu J."/>
            <person name="Wang L."/>
            <person name="Liu H."/>
            <person name="Li P."/>
        </authorList>
    </citation>
    <scope>NUCLEOTIDE SEQUENCE [LARGE SCALE GENOMIC DNA]</scope>
    <source>
        <strain evidence="2">AG-1 IA</strain>
    </source>
</reference>